<organism evidence="2 3">
    <name type="scientific">Nelumbo nucifera</name>
    <name type="common">Sacred lotus</name>
    <dbReference type="NCBI Taxonomy" id="4432"/>
    <lineage>
        <taxon>Eukaryota</taxon>
        <taxon>Viridiplantae</taxon>
        <taxon>Streptophyta</taxon>
        <taxon>Embryophyta</taxon>
        <taxon>Tracheophyta</taxon>
        <taxon>Spermatophyta</taxon>
        <taxon>Magnoliopsida</taxon>
        <taxon>Proteales</taxon>
        <taxon>Nelumbonaceae</taxon>
        <taxon>Nelumbo</taxon>
    </lineage>
</organism>
<name>A0A822ZBA0_NELNU</name>
<evidence type="ECO:0000313" key="3">
    <source>
        <dbReference type="Proteomes" id="UP000607653"/>
    </source>
</evidence>
<evidence type="ECO:0000313" key="2">
    <source>
        <dbReference type="EMBL" id="DAD42392.1"/>
    </source>
</evidence>
<accession>A0A822ZBA0</accession>
<protein>
    <submittedName>
        <fullName evidence="2">Uncharacterized protein</fullName>
    </submittedName>
</protein>
<dbReference type="AlphaFoldDB" id="A0A822ZBA0"/>
<proteinExistence type="predicted"/>
<dbReference type="Proteomes" id="UP000607653">
    <property type="component" value="Unassembled WGS sequence"/>
</dbReference>
<sequence>MAIEDSAISEVSRGKNVFSSSAGSGSFPVYITPLDGVVEQETKKKKKRRRKEEGRRRRGRRIRGN</sequence>
<comment type="caution">
    <text evidence="2">The sequence shown here is derived from an EMBL/GenBank/DDBJ whole genome shotgun (WGS) entry which is preliminary data.</text>
</comment>
<keyword evidence="3" id="KW-1185">Reference proteome</keyword>
<gene>
    <name evidence="2" type="ORF">HUJ06_000622</name>
</gene>
<dbReference type="EMBL" id="DUZY01000006">
    <property type="protein sequence ID" value="DAD42392.1"/>
    <property type="molecule type" value="Genomic_DNA"/>
</dbReference>
<feature type="region of interest" description="Disordered" evidence="1">
    <location>
        <begin position="1"/>
        <end position="65"/>
    </location>
</feature>
<feature type="compositionally biased region" description="Basic residues" evidence="1">
    <location>
        <begin position="43"/>
        <end position="65"/>
    </location>
</feature>
<reference evidence="2 3" key="1">
    <citation type="journal article" date="2020" name="Mol. Biol. Evol.">
        <title>Distinct Expression and Methylation Patterns for Genes with Different Fates following a Single Whole-Genome Duplication in Flowering Plants.</title>
        <authorList>
            <person name="Shi T."/>
            <person name="Rahmani R.S."/>
            <person name="Gugger P.F."/>
            <person name="Wang M."/>
            <person name="Li H."/>
            <person name="Zhang Y."/>
            <person name="Li Z."/>
            <person name="Wang Q."/>
            <person name="Van de Peer Y."/>
            <person name="Marchal K."/>
            <person name="Chen J."/>
        </authorList>
    </citation>
    <scope>NUCLEOTIDE SEQUENCE [LARGE SCALE GENOMIC DNA]</scope>
    <source>
        <tissue evidence="2">Leaf</tissue>
    </source>
</reference>
<evidence type="ECO:0000256" key="1">
    <source>
        <dbReference type="SAM" id="MobiDB-lite"/>
    </source>
</evidence>